<dbReference type="RefSeq" id="WP_343838390.1">
    <property type="nucleotide sequence ID" value="NZ_BAAADO010000002.1"/>
</dbReference>
<reference evidence="2" key="1">
    <citation type="journal article" date="2019" name="Int. J. Syst. Evol. Microbiol.">
        <title>The Global Catalogue of Microorganisms (GCM) 10K type strain sequencing project: providing services to taxonomists for standard genome sequencing and annotation.</title>
        <authorList>
            <consortium name="The Broad Institute Genomics Platform"/>
            <consortium name="The Broad Institute Genome Sequencing Center for Infectious Disease"/>
            <person name="Wu L."/>
            <person name="Ma J."/>
        </authorList>
    </citation>
    <scope>NUCLEOTIDE SEQUENCE [LARGE SCALE GENOMIC DNA]</scope>
    <source>
        <strain evidence="2">JCM 12389</strain>
    </source>
</reference>
<proteinExistence type="predicted"/>
<protein>
    <submittedName>
        <fullName evidence="1">Helix-turn-helix domain-containing protein</fullName>
    </submittedName>
</protein>
<gene>
    <name evidence="1" type="ORF">GCM10008986_10350</name>
</gene>
<evidence type="ECO:0000313" key="2">
    <source>
        <dbReference type="Proteomes" id="UP001500880"/>
    </source>
</evidence>
<accession>A0ABP3KTM5</accession>
<name>A0ABP3KTM5_9BACI</name>
<evidence type="ECO:0000313" key="1">
    <source>
        <dbReference type="EMBL" id="GAA0486869.1"/>
    </source>
</evidence>
<comment type="caution">
    <text evidence="1">The sequence shown here is derived from an EMBL/GenBank/DDBJ whole genome shotgun (WGS) entry which is preliminary data.</text>
</comment>
<dbReference type="Proteomes" id="UP001500880">
    <property type="component" value="Unassembled WGS sequence"/>
</dbReference>
<sequence>MFQSDEVSLINEELTHLHQKFISFSQDHYQEKIDKLVESYLSPELKKHSDLADIFRMGVTIWILINVSSFENHRTLLNLFLEQQDAPLHPQTYKRMENWISRQPSVYKILSTNKETHYVTIEDLRDHKTYSIRYYEGNEFIEGSVLIGTLVPFIEAQNFLYSMIKLYPQDEESVPQLLQEYTEKDGGLAEHFPAFLNDALLLGHDGGETNPQYEEVVQIFADHMVDKEMSDEVILKGISLWNQYSQKEHPSLKKPESYAAALEYYVQKVVLKNETVTQSQIAEEYGVPHGSVSNNYRKLSNVLA</sequence>
<keyword evidence="2" id="KW-1185">Reference proteome</keyword>
<organism evidence="1 2">
    <name type="scientific">Salinibacillus aidingensis</name>
    <dbReference type="NCBI Taxonomy" id="237684"/>
    <lineage>
        <taxon>Bacteria</taxon>
        <taxon>Bacillati</taxon>
        <taxon>Bacillota</taxon>
        <taxon>Bacilli</taxon>
        <taxon>Bacillales</taxon>
        <taxon>Bacillaceae</taxon>
        <taxon>Salinibacillus</taxon>
    </lineage>
</organism>
<dbReference type="EMBL" id="BAAADO010000002">
    <property type="protein sequence ID" value="GAA0486869.1"/>
    <property type="molecule type" value="Genomic_DNA"/>
</dbReference>